<comment type="pathway">
    <text evidence="2 16">Cofactor biosynthesis; adenosylcobalamin biosynthesis; adenosylcobalamin from cob(II)yrinate a,c-diamide: step 2/7.</text>
</comment>
<evidence type="ECO:0000256" key="4">
    <source>
        <dbReference type="ARBA" id="ARBA00012454"/>
    </source>
</evidence>
<dbReference type="FunFam" id="1.20.1200.10:FF:000003">
    <property type="entry name" value="ATP:cob(I)alamin adenosyltransferase"/>
    <property type="match status" value="1"/>
</dbReference>
<keyword evidence="6" id="KW-0963">Cytoplasm</keyword>
<dbReference type="FunCoup" id="A0A540VIN3">
    <property type="interactions" value="281"/>
</dbReference>
<evidence type="ECO:0000256" key="2">
    <source>
        <dbReference type="ARBA" id="ARBA00005121"/>
    </source>
</evidence>
<comment type="catalytic activity">
    <reaction evidence="15 16">
        <text>2 cob(II)alamin + reduced [electron-transfer flavoprotein] + 2 ATP = 2 adenosylcob(III)alamin + 2 triphosphate + oxidized [electron-transfer flavoprotein] + 3 H(+)</text>
        <dbReference type="Rhea" id="RHEA:28671"/>
        <dbReference type="Rhea" id="RHEA-COMP:10685"/>
        <dbReference type="Rhea" id="RHEA-COMP:10686"/>
        <dbReference type="ChEBI" id="CHEBI:15378"/>
        <dbReference type="ChEBI" id="CHEBI:16304"/>
        <dbReference type="ChEBI" id="CHEBI:18036"/>
        <dbReference type="ChEBI" id="CHEBI:18408"/>
        <dbReference type="ChEBI" id="CHEBI:30616"/>
        <dbReference type="ChEBI" id="CHEBI:57692"/>
        <dbReference type="ChEBI" id="CHEBI:58307"/>
        <dbReference type="EC" id="2.5.1.17"/>
    </reaction>
</comment>
<sequence>MKIYTKTGDAGETGLFGGRRVPKDHARIEAYGLVDQLNAHLGVARLYVQDVELDGLLGRIQDELFVLGADLATPLDVRSAHVVRMGEEEVRQLEAEIDHFDDELQPLKSFILPGGSPLAAHLHLARTVCRQAERAIVHLARQEDISPQALAYVNRLSDWLFTLARVANHRAQVPDVPWTARRGS</sequence>
<evidence type="ECO:0000256" key="7">
    <source>
        <dbReference type="ARBA" id="ARBA00022573"/>
    </source>
</evidence>
<dbReference type="SUPFAM" id="SSF89028">
    <property type="entry name" value="Cobalamin adenosyltransferase-like"/>
    <property type="match status" value="1"/>
</dbReference>
<dbReference type="UniPathway" id="UPA00148">
    <property type="reaction ID" value="UER00233"/>
</dbReference>
<dbReference type="GO" id="GO:0005524">
    <property type="term" value="F:ATP binding"/>
    <property type="evidence" value="ECO:0007669"/>
    <property type="project" value="UniProtKB-UniRule"/>
</dbReference>
<keyword evidence="19" id="KW-1185">Reference proteome</keyword>
<protein>
    <recommendedName>
        <fullName evidence="5 16">Corrinoid adenosyltransferase</fullName>
        <ecNumber evidence="4 16">2.5.1.17</ecNumber>
    </recommendedName>
    <alternativeName>
        <fullName evidence="11 16">Cob(II)alamin adenosyltransferase</fullName>
    </alternativeName>
    <alternativeName>
        <fullName evidence="13 16">Cob(II)yrinic acid a,c-diamide adenosyltransferase</fullName>
    </alternativeName>
    <alternativeName>
        <fullName evidence="12 16">Cobinamide/cobalamin adenosyltransferase</fullName>
    </alternativeName>
</protein>
<evidence type="ECO:0000256" key="6">
    <source>
        <dbReference type="ARBA" id="ARBA00022490"/>
    </source>
</evidence>
<evidence type="ECO:0000256" key="9">
    <source>
        <dbReference type="ARBA" id="ARBA00022741"/>
    </source>
</evidence>
<evidence type="ECO:0000256" key="1">
    <source>
        <dbReference type="ARBA" id="ARBA00004496"/>
    </source>
</evidence>
<evidence type="ECO:0000256" key="16">
    <source>
        <dbReference type="RuleBase" id="RU366026"/>
    </source>
</evidence>
<dbReference type="GO" id="GO:0005737">
    <property type="term" value="C:cytoplasm"/>
    <property type="evidence" value="ECO:0007669"/>
    <property type="project" value="UniProtKB-SubCell"/>
</dbReference>
<gene>
    <name evidence="18" type="ORF">FKZ61_07060</name>
</gene>
<dbReference type="GO" id="GO:0008817">
    <property type="term" value="F:corrinoid adenosyltransferase activity"/>
    <property type="evidence" value="ECO:0007669"/>
    <property type="project" value="UniProtKB-UniRule"/>
</dbReference>
<evidence type="ECO:0000256" key="11">
    <source>
        <dbReference type="ARBA" id="ARBA00031529"/>
    </source>
</evidence>
<dbReference type="Gene3D" id="1.20.1200.10">
    <property type="entry name" value="Cobalamin adenosyltransferase-like"/>
    <property type="match status" value="1"/>
</dbReference>
<evidence type="ECO:0000256" key="5">
    <source>
        <dbReference type="ARBA" id="ARBA00020963"/>
    </source>
</evidence>
<evidence type="ECO:0000256" key="10">
    <source>
        <dbReference type="ARBA" id="ARBA00022840"/>
    </source>
</evidence>
<accession>A0A540VIN3</accession>
<name>A0A540VIN3_9CHLR</name>
<keyword evidence="8 16" id="KW-0808">Transferase</keyword>
<dbReference type="EMBL" id="VIGC01000007">
    <property type="protein sequence ID" value="TQE96644.1"/>
    <property type="molecule type" value="Genomic_DNA"/>
</dbReference>
<dbReference type="PANTHER" id="PTHR12213:SF0">
    <property type="entry name" value="CORRINOID ADENOSYLTRANSFERASE MMAB"/>
    <property type="match status" value="1"/>
</dbReference>
<dbReference type="NCBIfam" id="TIGR00636">
    <property type="entry name" value="PduO_Nterm"/>
    <property type="match status" value="1"/>
</dbReference>
<dbReference type="AlphaFoldDB" id="A0A540VIN3"/>
<dbReference type="RefSeq" id="WP_141609386.1">
    <property type="nucleotide sequence ID" value="NZ_VIGC02000007.1"/>
</dbReference>
<dbReference type="Pfam" id="PF01923">
    <property type="entry name" value="Cob_adeno_trans"/>
    <property type="match status" value="1"/>
</dbReference>
<comment type="similarity">
    <text evidence="3 16">Belongs to the Cob(I)alamin adenosyltransferase family.</text>
</comment>
<evidence type="ECO:0000256" key="13">
    <source>
        <dbReference type="ARBA" id="ARBA00033354"/>
    </source>
</evidence>
<dbReference type="InParanoid" id="A0A540VIN3"/>
<dbReference type="InterPro" id="IPR016030">
    <property type="entry name" value="CblAdoTrfase-like"/>
</dbReference>
<dbReference type="OrthoDB" id="9778896at2"/>
<evidence type="ECO:0000313" key="19">
    <source>
        <dbReference type="Proteomes" id="UP000317371"/>
    </source>
</evidence>
<keyword evidence="9 16" id="KW-0547">Nucleotide-binding</keyword>
<dbReference type="InterPro" id="IPR036451">
    <property type="entry name" value="CblAdoTrfase-like_sf"/>
</dbReference>
<evidence type="ECO:0000259" key="17">
    <source>
        <dbReference type="Pfam" id="PF01923"/>
    </source>
</evidence>
<reference evidence="18 19" key="1">
    <citation type="submission" date="2019-06" db="EMBL/GenBank/DDBJ databases">
        <title>Genome sequence of Litorilinea aerophila BAA-2444.</title>
        <authorList>
            <person name="Maclea K.S."/>
            <person name="Maurais E.G."/>
            <person name="Iannazzi L.C."/>
        </authorList>
    </citation>
    <scope>NUCLEOTIDE SEQUENCE [LARGE SCALE GENOMIC DNA]</scope>
    <source>
        <strain evidence="18 19">ATCC BAA-2444</strain>
    </source>
</reference>
<organism evidence="18 19">
    <name type="scientific">Litorilinea aerophila</name>
    <dbReference type="NCBI Taxonomy" id="1204385"/>
    <lineage>
        <taxon>Bacteria</taxon>
        <taxon>Bacillati</taxon>
        <taxon>Chloroflexota</taxon>
        <taxon>Caldilineae</taxon>
        <taxon>Caldilineales</taxon>
        <taxon>Caldilineaceae</taxon>
        <taxon>Litorilinea</taxon>
    </lineage>
</organism>
<dbReference type="InterPro" id="IPR029499">
    <property type="entry name" value="PduO-typ"/>
</dbReference>
<keyword evidence="7 16" id="KW-0169">Cobalamin biosynthesis</keyword>
<dbReference type="EC" id="2.5.1.17" evidence="4 16"/>
<comment type="subcellular location">
    <subcellularLocation>
        <location evidence="1">Cytoplasm</location>
    </subcellularLocation>
</comment>
<dbReference type="Proteomes" id="UP000317371">
    <property type="component" value="Unassembled WGS sequence"/>
</dbReference>
<evidence type="ECO:0000256" key="3">
    <source>
        <dbReference type="ARBA" id="ARBA00007487"/>
    </source>
</evidence>
<keyword evidence="10 16" id="KW-0067">ATP-binding</keyword>
<evidence type="ECO:0000256" key="15">
    <source>
        <dbReference type="ARBA" id="ARBA00048692"/>
    </source>
</evidence>
<comment type="catalytic activity">
    <reaction evidence="14 16">
        <text>2 cob(II)yrinate a,c diamide + reduced [electron-transfer flavoprotein] + 2 ATP = 2 adenosylcob(III)yrinate a,c-diamide + 2 triphosphate + oxidized [electron-transfer flavoprotein] + 3 H(+)</text>
        <dbReference type="Rhea" id="RHEA:11528"/>
        <dbReference type="Rhea" id="RHEA-COMP:10685"/>
        <dbReference type="Rhea" id="RHEA-COMP:10686"/>
        <dbReference type="ChEBI" id="CHEBI:15378"/>
        <dbReference type="ChEBI" id="CHEBI:18036"/>
        <dbReference type="ChEBI" id="CHEBI:30616"/>
        <dbReference type="ChEBI" id="CHEBI:57692"/>
        <dbReference type="ChEBI" id="CHEBI:58307"/>
        <dbReference type="ChEBI" id="CHEBI:58503"/>
        <dbReference type="ChEBI" id="CHEBI:58537"/>
        <dbReference type="EC" id="2.5.1.17"/>
    </reaction>
</comment>
<evidence type="ECO:0000313" key="18">
    <source>
        <dbReference type="EMBL" id="TQE96644.1"/>
    </source>
</evidence>
<comment type="caution">
    <text evidence="18">The sequence shown here is derived from an EMBL/GenBank/DDBJ whole genome shotgun (WGS) entry which is preliminary data.</text>
</comment>
<feature type="domain" description="Cobalamin adenosyltransferase-like" evidence="17">
    <location>
        <begin position="3"/>
        <end position="167"/>
    </location>
</feature>
<evidence type="ECO:0000256" key="12">
    <source>
        <dbReference type="ARBA" id="ARBA00033334"/>
    </source>
</evidence>
<dbReference type="GO" id="GO:0009236">
    <property type="term" value="P:cobalamin biosynthetic process"/>
    <property type="evidence" value="ECO:0007669"/>
    <property type="project" value="UniProtKB-UniRule"/>
</dbReference>
<dbReference type="PANTHER" id="PTHR12213">
    <property type="entry name" value="CORRINOID ADENOSYLTRANSFERASE"/>
    <property type="match status" value="1"/>
</dbReference>
<evidence type="ECO:0000256" key="8">
    <source>
        <dbReference type="ARBA" id="ARBA00022679"/>
    </source>
</evidence>
<evidence type="ECO:0000256" key="14">
    <source>
        <dbReference type="ARBA" id="ARBA00048555"/>
    </source>
</evidence>
<proteinExistence type="inferred from homology"/>